<evidence type="ECO:0000256" key="3">
    <source>
        <dbReference type="ARBA" id="ARBA00007676"/>
    </source>
</evidence>
<gene>
    <name evidence="12" type="primary">SRP72</name>
    <name evidence="12" type="ORF">CTRI78_v011807</name>
</gene>
<dbReference type="GO" id="GO:0005786">
    <property type="term" value="C:signal recognition particle, endoplasmic reticulum targeting"/>
    <property type="evidence" value="ECO:0007669"/>
    <property type="project" value="UniProtKB-UniRule"/>
</dbReference>
<accession>A0A4V3HRJ5</accession>
<dbReference type="Gene3D" id="1.25.40.10">
    <property type="entry name" value="Tetratricopeptide repeat domain"/>
    <property type="match status" value="2"/>
</dbReference>
<comment type="function">
    <text evidence="9">Component of the signal recognition particle (SRP) complex, a ribonucleoprotein complex that mediates the cotranslational targeting of secretory and membrane proteins to the endoplasmic reticulum (ER).</text>
</comment>
<dbReference type="EMBL" id="RYZW01000573">
    <property type="protein sequence ID" value="TDZ31949.1"/>
    <property type="molecule type" value="Genomic_DNA"/>
</dbReference>
<evidence type="ECO:0000259" key="11">
    <source>
        <dbReference type="Pfam" id="PF08492"/>
    </source>
</evidence>
<reference evidence="12 13" key="1">
    <citation type="submission" date="2018-12" db="EMBL/GenBank/DDBJ databases">
        <title>Genome sequence and assembly of Colletotrichum trifolii.</title>
        <authorList>
            <person name="Gan P."/>
            <person name="Shirasu K."/>
        </authorList>
    </citation>
    <scope>NUCLEOTIDE SEQUENCE [LARGE SCALE GENOMIC DNA]</scope>
    <source>
        <strain evidence="12 13">543-2</strain>
    </source>
</reference>
<dbReference type="InterPro" id="IPR026270">
    <property type="entry name" value="SRP72"/>
</dbReference>
<dbReference type="Proteomes" id="UP000295703">
    <property type="component" value="Unassembled WGS sequence"/>
</dbReference>
<dbReference type="STRING" id="5466.A0A4V3HRJ5"/>
<dbReference type="Pfam" id="PF17004">
    <property type="entry name" value="SRP_TPR_like"/>
    <property type="match status" value="1"/>
</dbReference>
<keyword evidence="5 9" id="KW-0963">Cytoplasm</keyword>
<keyword evidence="8 9" id="KW-0687">Ribonucleoprotein</keyword>
<evidence type="ECO:0000313" key="12">
    <source>
        <dbReference type="EMBL" id="TDZ31949.1"/>
    </source>
</evidence>
<dbReference type="InterPro" id="IPR013699">
    <property type="entry name" value="Signal_recog_part_SRP72_RNA-bd"/>
</dbReference>
<organism evidence="12 13">
    <name type="scientific">Colletotrichum trifolii</name>
    <dbReference type="NCBI Taxonomy" id="5466"/>
    <lineage>
        <taxon>Eukaryota</taxon>
        <taxon>Fungi</taxon>
        <taxon>Dikarya</taxon>
        <taxon>Ascomycota</taxon>
        <taxon>Pezizomycotina</taxon>
        <taxon>Sordariomycetes</taxon>
        <taxon>Hypocreomycetidae</taxon>
        <taxon>Glomerellales</taxon>
        <taxon>Glomerellaceae</taxon>
        <taxon>Colletotrichum</taxon>
        <taxon>Colletotrichum orbiculare species complex</taxon>
    </lineage>
</organism>
<evidence type="ECO:0000256" key="10">
    <source>
        <dbReference type="SAM" id="MobiDB-lite"/>
    </source>
</evidence>
<evidence type="ECO:0000256" key="5">
    <source>
        <dbReference type="ARBA" id="ARBA00022490"/>
    </source>
</evidence>
<dbReference type="SUPFAM" id="SSF48452">
    <property type="entry name" value="TPR-like"/>
    <property type="match status" value="1"/>
</dbReference>
<keyword evidence="6" id="KW-0256">Endoplasmic reticulum</keyword>
<evidence type="ECO:0000313" key="13">
    <source>
        <dbReference type="Proteomes" id="UP000295703"/>
    </source>
</evidence>
<evidence type="ECO:0000256" key="8">
    <source>
        <dbReference type="ARBA" id="ARBA00023274"/>
    </source>
</evidence>
<evidence type="ECO:0000256" key="7">
    <source>
        <dbReference type="ARBA" id="ARBA00023135"/>
    </source>
</evidence>
<dbReference type="GO" id="GO:0005783">
    <property type="term" value="C:endoplasmic reticulum"/>
    <property type="evidence" value="ECO:0007669"/>
    <property type="project" value="UniProtKB-SubCell"/>
</dbReference>
<evidence type="ECO:0000256" key="9">
    <source>
        <dbReference type="PIRNR" id="PIRNR038922"/>
    </source>
</evidence>
<dbReference type="GO" id="GO:0006614">
    <property type="term" value="P:SRP-dependent cotranslational protein targeting to membrane"/>
    <property type="evidence" value="ECO:0007669"/>
    <property type="project" value="UniProtKB-UniRule"/>
</dbReference>
<dbReference type="GO" id="GO:0008312">
    <property type="term" value="F:7S RNA binding"/>
    <property type="evidence" value="ECO:0007669"/>
    <property type="project" value="InterPro"/>
</dbReference>
<protein>
    <recommendedName>
        <fullName evidence="4 9">Signal recognition particle subunit SRP72</fullName>
    </recommendedName>
</protein>
<evidence type="ECO:0000256" key="6">
    <source>
        <dbReference type="ARBA" id="ARBA00022824"/>
    </source>
</evidence>
<proteinExistence type="inferred from homology"/>
<evidence type="ECO:0000256" key="2">
    <source>
        <dbReference type="ARBA" id="ARBA00004496"/>
    </source>
</evidence>
<keyword evidence="7 9" id="KW-0733">Signal recognition particle</keyword>
<evidence type="ECO:0000256" key="4">
    <source>
        <dbReference type="ARBA" id="ARBA00018350"/>
    </source>
</evidence>
<feature type="region of interest" description="Disordered" evidence="10">
    <location>
        <begin position="544"/>
        <end position="641"/>
    </location>
</feature>
<dbReference type="PIRSF" id="PIRSF038922">
    <property type="entry name" value="SRP72"/>
    <property type="match status" value="1"/>
</dbReference>
<dbReference type="GO" id="GO:0043022">
    <property type="term" value="F:ribosome binding"/>
    <property type="evidence" value="ECO:0007669"/>
    <property type="project" value="TreeGrafter"/>
</dbReference>
<feature type="domain" description="Signal recognition particle SRP72 subunit RNA-binding" evidence="11">
    <location>
        <begin position="548"/>
        <end position="590"/>
    </location>
</feature>
<dbReference type="Pfam" id="PF08492">
    <property type="entry name" value="SRP72"/>
    <property type="match status" value="1"/>
</dbReference>
<feature type="compositionally biased region" description="Basic residues" evidence="10">
    <location>
        <begin position="588"/>
        <end position="597"/>
    </location>
</feature>
<name>A0A4V3HRJ5_COLTR</name>
<dbReference type="AlphaFoldDB" id="A0A4V3HRJ5"/>
<comment type="similarity">
    <text evidence="3 9">Belongs to the SRP72 family.</text>
</comment>
<sequence length="641" mass="70740">MPSSDPAVNLSNLLRSASIEDHEEVLKAANASLRLSKDDLTAQRIRVVALLKLDRFDEALRAIADGGDRLEDSCLLAKAYALYKAGNLHEAGEIARTRPHRSFRHVAAQIAYRDEVFNDAYELYKELLKTPHREENDITINLLASLAQMEWKAANDIDLDTAPNTAEVEVDTFELVYNVACGCIARGQLTAAMALLQRALRLCDESEDLTEDDKQAEMVPIIVQQAYVYCRLGKLDESNEILKRLFLSDIWDTESKLVALNNKSALVAEVRNPYLAQRELDSALTLSKNAKLFQHQESQLGQNRYILGLHAHKFDGIFASTSKLLVESSPTICTDMNSLSAINATAWALRRSHFIDVKEIVQLLDRRPVDVGLLLSIVQLYLSSNNPGAALSVLETSLQNLEKHGASQVRFAPGLVALTVSLYRQQGRQSSVRSELAKASSFWEKRDGRSVDSLLRGAGFELLQSSYLDDHATAGAAFEKLCRKTEADSVAAAGLVAAFAASDSAKVESHNKNLPSVDSLIGNIDADRLVAGGVATFAMPASQVKKRRLEPTDTTARRKRNRKLPKDFEEGREVDPERWLPLRDRSSYRPKGKKGKKKATEATQGGFVKEEILELAGGAGSVKVERAPMSSSNKKKKKGKK</sequence>
<keyword evidence="13" id="KW-1185">Reference proteome</keyword>
<comment type="caution">
    <text evidence="12">The sequence shown here is derived from an EMBL/GenBank/DDBJ whole genome shotgun (WGS) entry which is preliminary data.</text>
</comment>
<dbReference type="PANTHER" id="PTHR14094:SF9">
    <property type="entry name" value="SIGNAL RECOGNITION PARTICLE SUBUNIT SRP72"/>
    <property type="match status" value="1"/>
</dbReference>
<dbReference type="InterPro" id="IPR011990">
    <property type="entry name" value="TPR-like_helical_dom_sf"/>
</dbReference>
<dbReference type="InterPro" id="IPR031545">
    <property type="entry name" value="SRP72_TPR-like"/>
</dbReference>
<feature type="compositionally biased region" description="Basic and acidic residues" evidence="10">
    <location>
        <begin position="564"/>
        <end position="587"/>
    </location>
</feature>
<comment type="subcellular location">
    <subcellularLocation>
        <location evidence="2 9">Cytoplasm</location>
    </subcellularLocation>
    <subcellularLocation>
        <location evidence="1">Endoplasmic reticulum</location>
    </subcellularLocation>
</comment>
<evidence type="ECO:0000256" key="1">
    <source>
        <dbReference type="ARBA" id="ARBA00004240"/>
    </source>
</evidence>
<dbReference type="PANTHER" id="PTHR14094">
    <property type="entry name" value="SIGNAL RECOGNITION PARTICLE 72"/>
    <property type="match status" value="1"/>
</dbReference>